<keyword evidence="1" id="KW-0808">Transferase</keyword>
<gene>
    <name evidence="1" type="primary">pncB_0</name>
    <name evidence="1" type="ORF">CM83_15173</name>
</gene>
<reference evidence="1" key="2">
    <citation type="submission" date="2014-07" db="EMBL/GenBank/DDBJ databases">
        <authorList>
            <person name="Hull J."/>
        </authorList>
    </citation>
    <scope>NUCLEOTIDE SEQUENCE</scope>
</reference>
<accession>A0A0A9Y4X9</accession>
<protein>
    <submittedName>
        <fullName evidence="1">Nicotinate phosphoribosyltransferase</fullName>
    </submittedName>
</protein>
<dbReference type="EMBL" id="GBHO01017451">
    <property type="protein sequence ID" value="JAG26153.1"/>
    <property type="molecule type" value="Transcribed_RNA"/>
</dbReference>
<organism evidence="1">
    <name type="scientific">Lygus hesperus</name>
    <name type="common">Western plant bug</name>
    <dbReference type="NCBI Taxonomy" id="30085"/>
    <lineage>
        <taxon>Eukaryota</taxon>
        <taxon>Metazoa</taxon>
        <taxon>Ecdysozoa</taxon>
        <taxon>Arthropoda</taxon>
        <taxon>Hexapoda</taxon>
        <taxon>Insecta</taxon>
        <taxon>Pterygota</taxon>
        <taxon>Neoptera</taxon>
        <taxon>Paraneoptera</taxon>
        <taxon>Hemiptera</taxon>
        <taxon>Heteroptera</taxon>
        <taxon>Panheteroptera</taxon>
        <taxon>Cimicomorpha</taxon>
        <taxon>Miridae</taxon>
        <taxon>Mirini</taxon>
        <taxon>Lygus</taxon>
    </lineage>
</organism>
<dbReference type="AlphaFoldDB" id="A0A0A9Y4X9"/>
<proteinExistence type="predicted"/>
<sequence length="218" mass="25025">MLDAQQEVEVRKVALTQATLEMAGGSEDCSVYQDAVDTGVATLQTCEVYYNKLESMQVQLEQYIESVKQFYIRTSQRTCVFGFFYTPWDIEQLLRILDTRGIRERFLHRALWMMLYNPLPKPIHTPLPQQVCNTIPAPALNKYPHWVPVEVQKFVHELRTAFNIPLQLANVLHTAPDAAFTTNSRICNPYHPPLCQLLVEDGVQQRDELAPPPNTQLP</sequence>
<reference evidence="1" key="1">
    <citation type="journal article" date="2014" name="PLoS ONE">
        <title>Transcriptome-Based Identification of ABC Transporters in the Western Tarnished Plant Bug Lygus hesperus.</title>
        <authorList>
            <person name="Hull J.J."/>
            <person name="Chaney K."/>
            <person name="Geib S.M."/>
            <person name="Fabrick J.A."/>
            <person name="Brent C.S."/>
            <person name="Walsh D."/>
            <person name="Lavine L.C."/>
        </authorList>
    </citation>
    <scope>NUCLEOTIDE SEQUENCE</scope>
</reference>
<dbReference type="GO" id="GO:0016757">
    <property type="term" value="F:glycosyltransferase activity"/>
    <property type="evidence" value="ECO:0007669"/>
    <property type="project" value="UniProtKB-KW"/>
</dbReference>
<keyword evidence="1" id="KW-0328">Glycosyltransferase</keyword>
<evidence type="ECO:0000313" key="1">
    <source>
        <dbReference type="EMBL" id="JAG26153.1"/>
    </source>
</evidence>
<name>A0A0A9Y4X9_LYGHE</name>